<dbReference type="Pfam" id="PF01926">
    <property type="entry name" value="MMR_HSR1"/>
    <property type="match status" value="1"/>
</dbReference>
<feature type="domain" description="NOA1/YqeH-like C-terminal" evidence="2">
    <location>
        <begin position="592"/>
        <end position="695"/>
    </location>
</feature>
<dbReference type="OrthoDB" id="1696305at2759"/>
<dbReference type="InterPro" id="IPR027417">
    <property type="entry name" value="P-loop_NTPase"/>
</dbReference>
<evidence type="ECO:0000313" key="3">
    <source>
        <dbReference type="EMBL" id="CAH1967701.1"/>
    </source>
</evidence>
<dbReference type="Proteomes" id="UP001152888">
    <property type="component" value="Unassembled WGS sequence"/>
</dbReference>
<dbReference type="PANTHER" id="PTHR46406">
    <property type="entry name" value="NITRIC OXIDE-ASSOCIATED PROTEIN 1"/>
    <property type="match status" value="1"/>
</dbReference>
<dbReference type="PANTHER" id="PTHR46406:SF1">
    <property type="entry name" value="NITRIC OXIDE-ASSOCIATED PROTEIN 1"/>
    <property type="match status" value="1"/>
</dbReference>
<dbReference type="GO" id="GO:0005525">
    <property type="term" value="F:GTP binding"/>
    <property type="evidence" value="ECO:0007669"/>
    <property type="project" value="InterPro"/>
</dbReference>
<protein>
    <recommendedName>
        <fullName evidence="5">Nitric oxide-associated protein 1</fullName>
    </recommendedName>
</protein>
<dbReference type="InterPro" id="IPR006073">
    <property type="entry name" value="GTP-bd"/>
</dbReference>
<evidence type="ECO:0008006" key="5">
    <source>
        <dbReference type="Google" id="ProtNLM"/>
    </source>
</evidence>
<organism evidence="3 4">
    <name type="scientific">Acanthoscelides obtectus</name>
    <name type="common">Bean weevil</name>
    <name type="synonym">Bruchus obtectus</name>
    <dbReference type="NCBI Taxonomy" id="200917"/>
    <lineage>
        <taxon>Eukaryota</taxon>
        <taxon>Metazoa</taxon>
        <taxon>Ecdysozoa</taxon>
        <taxon>Arthropoda</taxon>
        <taxon>Hexapoda</taxon>
        <taxon>Insecta</taxon>
        <taxon>Pterygota</taxon>
        <taxon>Neoptera</taxon>
        <taxon>Endopterygota</taxon>
        <taxon>Coleoptera</taxon>
        <taxon>Polyphaga</taxon>
        <taxon>Cucujiformia</taxon>
        <taxon>Chrysomeloidea</taxon>
        <taxon>Chrysomelidae</taxon>
        <taxon>Bruchinae</taxon>
        <taxon>Bruchini</taxon>
        <taxon>Acanthoscelides</taxon>
    </lineage>
</organism>
<dbReference type="AlphaFoldDB" id="A0A9P0KBZ4"/>
<dbReference type="SUPFAM" id="SSF52540">
    <property type="entry name" value="P-loop containing nucleoside triphosphate hydrolases"/>
    <property type="match status" value="1"/>
</dbReference>
<evidence type="ECO:0000313" key="4">
    <source>
        <dbReference type="Proteomes" id="UP001152888"/>
    </source>
</evidence>
<dbReference type="InterPro" id="IPR052807">
    <property type="entry name" value="Mito_transl_resp_regulator"/>
</dbReference>
<evidence type="ECO:0000259" key="2">
    <source>
        <dbReference type="Pfam" id="PF21516"/>
    </source>
</evidence>
<keyword evidence="4" id="KW-1185">Reference proteome</keyword>
<sequence length="719" mass="81246">MFRLKSCKLVTLKSDLTFCVLRAALRNASSKRFNKSVAQATKYENINAFCEKYESKVLYSSFIESKKLKLGYKRNQSVMAKAKRDLEQMQRSLENSQPLPLSLKYLGEDLSTLDPKDEPVAVDHEPNPTHFPYESNITVESLPIETETTVEKKDISIEEEIRMRNKELKNWMTSYENYEHDLEMIQDVDEDELDDDGINYGTPNPNSRVSNVPCGGCGALLHCKDPSIPGYIPSEIFDNHKRDGAATLQSIICQRCYFLKEHNTALQVSVSAEDYPKILSSIRDKQALVVLMVDLMDFPCSIWPGLADILGPQMPIHVVGNKVDLLPKDQDKFLKHVSEMLIEELKMCGFGSANILGVSLISAKTGFGVENFISCLTRYWNVRGDVYIVGCTNVGKSSLFNALIKSDYCKVQASDLIQRATVSQWPGTTLNLLKFPIMKQSRRRLFIRQERLKKLQMITKQEEQTRKESLRSNNAPESATLIGRIGQSYTKTVFDEPKDVFANIVNAGAKGQTTLGINERHPDYIASRWCYDTPGVVQQEQIINLLTVDELMLTIPKEIIRPETFCVKPRTSLFIAGLARLDFLDGPKSIRLTVFRSKELPLTICPLENADKIYEECLGTELFKVPVDEGDRLTKWPGLECSKVFTVTGTDWKTSSKDVVLSSAGWVAINCGPDAEYSFRAWTPEKKGIHLRESILPKAVNLRGARIRDSVAYKSHKFI</sequence>
<accession>A0A9P0KBZ4</accession>
<gene>
    <name evidence="3" type="ORF">ACAOBT_LOCUS7501</name>
</gene>
<dbReference type="CDD" id="cd01855">
    <property type="entry name" value="YqeH"/>
    <property type="match status" value="1"/>
</dbReference>
<comment type="caution">
    <text evidence="3">The sequence shown here is derived from an EMBL/GenBank/DDBJ whole genome shotgun (WGS) entry which is preliminary data.</text>
</comment>
<name>A0A9P0KBZ4_ACAOB</name>
<reference evidence="3" key="1">
    <citation type="submission" date="2022-03" db="EMBL/GenBank/DDBJ databases">
        <authorList>
            <person name="Sayadi A."/>
        </authorList>
    </citation>
    <scope>NUCLEOTIDE SEQUENCE</scope>
</reference>
<evidence type="ECO:0000259" key="1">
    <source>
        <dbReference type="Pfam" id="PF01926"/>
    </source>
</evidence>
<proteinExistence type="predicted"/>
<feature type="domain" description="G" evidence="1">
    <location>
        <begin position="386"/>
        <end position="440"/>
    </location>
</feature>
<dbReference type="EMBL" id="CAKOFQ010006747">
    <property type="protein sequence ID" value="CAH1967701.1"/>
    <property type="molecule type" value="Genomic_DNA"/>
</dbReference>
<dbReference type="Gene3D" id="3.40.50.300">
    <property type="entry name" value="P-loop containing nucleotide triphosphate hydrolases"/>
    <property type="match status" value="1"/>
</dbReference>
<dbReference type="InterPro" id="IPR048422">
    <property type="entry name" value="NOA1/YqeH-like_C"/>
</dbReference>
<dbReference type="Pfam" id="PF21516">
    <property type="entry name" value="YqeH-like_C"/>
    <property type="match status" value="1"/>
</dbReference>